<dbReference type="InterPro" id="IPR013594">
    <property type="entry name" value="Dynein_heavy_tail"/>
</dbReference>
<dbReference type="STRING" id="53468.A0A158QSA6"/>
<name>A0A158QSA6_MESCO</name>
<feature type="coiled-coil region" evidence="14">
    <location>
        <begin position="3640"/>
        <end position="3667"/>
    </location>
</feature>
<gene>
    <name evidence="17" type="ORF">MCOS_LOCUS574</name>
</gene>
<keyword evidence="13" id="KW-0966">Cell projection</keyword>
<dbReference type="InterPro" id="IPR035706">
    <property type="entry name" value="AAA_9"/>
</dbReference>
<dbReference type="InterPro" id="IPR013602">
    <property type="entry name" value="Dynein_heavy_linker"/>
</dbReference>
<dbReference type="Gene3D" id="1.10.8.710">
    <property type="match status" value="1"/>
</dbReference>
<evidence type="ECO:0000256" key="5">
    <source>
        <dbReference type="ARBA" id="ARBA00022737"/>
    </source>
</evidence>
<dbReference type="Pfam" id="PF18199">
    <property type="entry name" value="Dynein_C"/>
    <property type="match status" value="1"/>
</dbReference>
<dbReference type="Gene3D" id="1.10.8.1220">
    <property type="match status" value="1"/>
</dbReference>
<dbReference type="InterPro" id="IPR041466">
    <property type="entry name" value="Dynein_AAA5_ext"/>
</dbReference>
<evidence type="ECO:0000256" key="12">
    <source>
        <dbReference type="ARBA" id="ARBA00023212"/>
    </source>
</evidence>
<evidence type="ECO:0000256" key="1">
    <source>
        <dbReference type="ARBA" id="ARBA00004430"/>
    </source>
</evidence>
<dbReference type="Gene3D" id="3.10.490.20">
    <property type="match status" value="1"/>
</dbReference>
<dbReference type="GO" id="GO:0008569">
    <property type="term" value="F:minus-end-directed microtubule motor activity"/>
    <property type="evidence" value="ECO:0007669"/>
    <property type="project" value="InterPro"/>
</dbReference>
<dbReference type="FunFam" id="3.40.50.300:FF:000044">
    <property type="entry name" value="Dynein heavy chain 5, axonemal"/>
    <property type="match status" value="1"/>
</dbReference>
<dbReference type="InterPro" id="IPR043157">
    <property type="entry name" value="Dynein_AAA1S"/>
</dbReference>
<dbReference type="PANTHER" id="PTHR46532">
    <property type="entry name" value="MALE FERTILITY FACTOR KL5"/>
    <property type="match status" value="1"/>
</dbReference>
<dbReference type="FunFam" id="1.20.920.30:FF:000004">
    <property type="entry name" value="Dynein axonemal heavy chain 5"/>
    <property type="match status" value="1"/>
</dbReference>
<dbReference type="FunFam" id="3.40.50.300:FF:002141">
    <property type="entry name" value="Dynein heavy chain"/>
    <property type="match status" value="1"/>
</dbReference>
<dbReference type="Gene3D" id="1.20.58.1120">
    <property type="match status" value="1"/>
</dbReference>
<dbReference type="InterPro" id="IPR041589">
    <property type="entry name" value="DNAH3_AAA_lid_1"/>
</dbReference>
<dbReference type="FunFam" id="3.40.50.300:FF:000049">
    <property type="entry name" value="Dynein, axonemal, heavy chain 5"/>
    <property type="match status" value="1"/>
</dbReference>
<keyword evidence="11" id="KW-0505">Motor protein</keyword>
<keyword evidence="4" id="KW-0493">Microtubule</keyword>
<evidence type="ECO:0000313" key="17">
    <source>
        <dbReference type="EMBL" id="VDD74571.1"/>
    </source>
</evidence>
<dbReference type="FunFam" id="3.40.50.300:FF:001221">
    <property type="entry name" value="Axonemal dynein heavy chain 8"/>
    <property type="match status" value="1"/>
</dbReference>
<dbReference type="InterPro" id="IPR024317">
    <property type="entry name" value="Dynein_heavy_chain_D4_dom"/>
</dbReference>
<dbReference type="InterPro" id="IPR024743">
    <property type="entry name" value="Dynein_HC_stalk"/>
</dbReference>
<dbReference type="Gene3D" id="1.10.8.720">
    <property type="entry name" value="Region D6 of dynein motor"/>
    <property type="match status" value="1"/>
</dbReference>
<dbReference type="OrthoDB" id="286107at2759"/>
<evidence type="ECO:0000256" key="3">
    <source>
        <dbReference type="ARBA" id="ARBA00022490"/>
    </source>
</evidence>
<dbReference type="Gene3D" id="1.20.920.30">
    <property type="match status" value="1"/>
</dbReference>
<evidence type="ECO:0000256" key="4">
    <source>
        <dbReference type="ARBA" id="ARBA00022701"/>
    </source>
</evidence>
<evidence type="ECO:0000256" key="11">
    <source>
        <dbReference type="ARBA" id="ARBA00023175"/>
    </source>
</evidence>
<comment type="subcellular location">
    <subcellularLocation>
        <location evidence="1">Cytoplasm</location>
        <location evidence="1">Cytoskeleton</location>
        <location evidence="1">Cilium axoneme</location>
    </subcellularLocation>
</comment>
<dbReference type="InterPro" id="IPR041658">
    <property type="entry name" value="AAA_lid_11"/>
</dbReference>
<evidence type="ECO:0000259" key="16">
    <source>
        <dbReference type="SMART" id="SM00382"/>
    </source>
</evidence>
<feature type="domain" description="AAA+ ATPase" evidence="16">
    <location>
        <begin position="2483"/>
        <end position="2631"/>
    </location>
</feature>
<feature type="region of interest" description="Disordered" evidence="15">
    <location>
        <begin position="1"/>
        <end position="27"/>
    </location>
</feature>
<dbReference type="GO" id="GO:0005524">
    <property type="term" value="F:ATP binding"/>
    <property type="evidence" value="ECO:0007669"/>
    <property type="project" value="UniProtKB-KW"/>
</dbReference>
<dbReference type="EMBL" id="UXSR01000052">
    <property type="protein sequence ID" value="VDD74571.1"/>
    <property type="molecule type" value="Genomic_DNA"/>
</dbReference>
<dbReference type="Pfam" id="PF12781">
    <property type="entry name" value="AAA_9"/>
    <property type="match status" value="1"/>
</dbReference>
<dbReference type="Pfam" id="PF12775">
    <property type="entry name" value="AAA_7"/>
    <property type="match status" value="1"/>
</dbReference>
<dbReference type="FunFam" id="1.10.8.1220:FF:000001">
    <property type="entry name" value="Dynein axonemal heavy chain 5"/>
    <property type="match status" value="1"/>
</dbReference>
<dbReference type="InterPro" id="IPR003593">
    <property type="entry name" value="AAA+_ATPase"/>
</dbReference>
<evidence type="ECO:0000256" key="8">
    <source>
        <dbReference type="ARBA" id="ARBA00023017"/>
    </source>
</evidence>
<dbReference type="InterPro" id="IPR026983">
    <property type="entry name" value="DHC"/>
</dbReference>
<dbReference type="GO" id="GO:0097729">
    <property type="term" value="C:9+2 motile cilium"/>
    <property type="evidence" value="ECO:0007669"/>
    <property type="project" value="UniProtKB-ARBA"/>
</dbReference>
<protein>
    <recommendedName>
        <fullName evidence="16">AAA+ ATPase domain-containing protein</fullName>
    </recommendedName>
</protein>
<evidence type="ECO:0000256" key="2">
    <source>
        <dbReference type="ARBA" id="ARBA00008887"/>
    </source>
</evidence>
<keyword evidence="6" id="KW-0547">Nucleotide-binding</keyword>
<keyword evidence="9 14" id="KW-0175">Coiled coil</keyword>
<feature type="compositionally biased region" description="Basic and acidic residues" evidence="15">
    <location>
        <begin position="1"/>
        <end position="10"/>
    </location>
</feature>
<accession>A0A158QSA6</accession>
<keyword evidence="8" id="KW-0243">Dynein</keyword>
<dbReference type="InterPro" id="IPR042222">
    <property type="entry name" value="Dynein_2_N"/>
</dbReference>
<dbReference type="Gene3D" id="6.10.140.1060">
    <property type="match status" value="1"/>
</dbReference>
<dbReference type="FunFam" id="3.20.180.20:FF:000001">
    <property type="entry name" value="Dynein axonemal heavy chain 5"/>
    <property type="match status" value="1"/>
</dbReference>
<dbReference type="Pfam" id="PF18198">
    <property type="entry name" value="AAA_lid_11"/>
    <property type="match status" value="1"/>
</dbReference>
<keyword evidence="5" id="KW-0677">Repeat</keyword>
<dbReference type="Gene3D" id="1.20.1270.280">
    <property type="match status" value="1"/>
</dbReference>
<sequence>MEAEPQREPRNSSVVSSDRISTVSEIPTSQVEDQLLVDSKPINSKKSTEPRFFIANDATEPLTGYAFFFLRTSLDAVTPENIAQVVAFQFHNPQIGTFLDTAYVLLRDLYIPAIESNQNWGCLDEEPEEKEKLVGEFLDSARGYLRLLDQIRQGPGVEFQPLESVEVRELVSHLDEDIDVKTIKKGTIEKLERTLTAWSKQVELAINKVNLIIKESADAGPADELDYWRARWNTLNSLFERMSSKEVLVVLRVLAAVKSATINRWSELNDQISEYTIEAKSNVELLTNLENHFGSIYQLPLMRLKEQVPALIHSIKVIYEVSQFYNTTQRITSLFVKVTNQIVSACRRSIYAGVDKIWELPSDDVYERIEACMDLYHFYRENFRSARDKLAEYPDGRQLNCSENKIFGKCATFCRRLAEIRDLLAVVENLKPLLSLRAEDTAPAISAYQGMLDFIHEWTGDPTDPRNKQFTADLETFQNQRKALISQINTLMSKWTSRSLPAVHLLQFLALFERLHDPGLEFRARYEDILKVYGDELVRIGDIYESEKKNPPLERNATPTAGRIRWARFLLQRIRQPIDAIHERCPEVLKTAEGQKQVKRFNQLATVLVKYEAAVYRKWCKNVEDWSAGLLETPLLTRAPETGQFSLNLVMASLTIIKEAQSILKVGLSVPKVATDLLIQEKQLKAHTDRLKEQLQRFDVLQHSIAQQLLPIFQPFLQAVAEAFSPGLANFTWNSLQFDDFIKKVTSALDNFEFIVKSTNDILEYRIELLLEEVSTMPLFELQTSSAISIDQFTKTLEASLSSTTSELNKKSQLVETAVNDLVEVLLKNLNDEFKAVVSKGSLFACSKPTRKGQRCTNCLNCLFFDLLNRFSLRNIEAVIAGLVGVLGELRSRLQVDVAMTKSLEPGPTAAEAEAFFVLDLALEIPNIVCKPSLNELQTGFNRAINLILRASDGIKPWQHVKECQAAFKKTQSVHTSERLNDGQDLSANAFQSFPANLLQPLRRVVMDNKNVVKLVADLNSSITYFSEDVSRLLNQLTSKFSELWKFVDPKSAANEFISSKPSISEISEEMQRYKTFEDAANDLPPAYHMGSLTFNTQRLKEGLVSECRAWRYAIGCALNTQCAVEMTSALEIMESLLKRLQCQIKDLDDVRAQMAALDEFRQSESSLDVFTIDPLIKAYALLARYDIHFNDGNAEKVDSLAYTLHKLRAQAAVASSHLISIQPVFRAELDAGVETFERENEQFTVEYKTRGPMEQNIDPREASDRLALFQARFDDLWASYETYSDGERLFGLPVREYPELHAIRKELALLQKLYQLYNAVLDTVGGYYSIPWTEIDIELINQQLLDFQIRCRKLPKALKEWPAYAALQKTIDDFNETCPLLEMMANKAMLPRHWKRIEGVIGSQIDVYADGFLLRNLMELPLLKCKEDIEDICTSAVKERDIEAKLKLIVNEWTAQDFQFSAFKNRGDLLFKGDVAIEAIALLEDSLMVLGSLLSNRYNTAFKPRIQEWVKKLNSTNEIIENLFQVQNLWVYLEAVFVGGDIAKQLPQEAKRFASIDKAWQRIIQRAHETPNIVTCCTSDDTLAQLLPHLLEQLELCQKSLTGYLEKKRLVFPRFFFVSDPALLEILGQASDSHTIQAHLLSVFDSIKSVTFDEKTYDRILAVNSAQEESIELELPVMAQGHVEVWLGNLLKASQDSLKQVIYEAYCALIDEETFDLLKFEETFIAQVGLLGIQLLWTRDAEEALSNARVDKTAMREANQRFLKILNQLIGVTTRELTSIERTKYETLITIHVHQKDIFDGLVKARIKSPMDFEWLKQSRYYYNEEREEYVVRITDINFVYQNEFLGCTDRLVITPLTDRCYITLAQALGMSMGGAPAGPAGTGKTETVKDMGRCLGKYVVVFNCSDQMDYRGLGRIYKGLAQSGAWGCFDEFNRIDLPVLSVAAQQIAIVLACKKERKSQFTFTDGDVVDMNPEFGIFLTMNPGYAGRQELPENLKINFRTVSMMVPDRQIIIRVKLAACGFLKNVELAAKFYTLYKLCEEQLSKQVHYDFGLRNILSVLRTLGAFKRAHTDQPEETCVMRVLRDMNVSKLVDEDEPLFMSLIDDLFPGMRLDKQGYPSMEAAIKKQVEEQKLIFHPPWVLKLIQMYETQRVRHGFMALGPSGSGKTCCISSLLAAMTAESGEPYREVRMNPKAITAPQMFGRLDVATNDWTDGIFSTLWRRTTRMKATEHCWIVLDGPVDAIWIENLNSVLDDNKTLTLANGDRIPMAPNAKIVFEVHNIDNASPATVSRNGMVYMSSSILDWKPIIQAWLLRKSVKTKEMVMSVLQKFFDSAYHYIIENLSAKIELLECNYIKQLIDLLEGELEGRDEKDLPEDFFTKLVIFAAMWSLGAALELDDRRRLETHLRTNHSDLPLPKIKKTEDGDTMFEFFVDIDGEWKHWSTRVADYSYPHDRTPDFTKLLIPNVDNTRTESLIHTIAKQSKPVLLIGVQGSAKTVMVKGYCSRNNPETHMVKSVNFSYATTPNMFQRTVESFVEKRVGSTYGPPAGKRLTIFIDDINMPVINEWGDQVTNEITRQMMEMNGFYNLDKPGDFTNITDIQVISAMIHPGGGRNDIPQRLKRQFSIFNCTLPSNASMDRIFSCLAEGYFCEERGFSPEVREFAIKLVSTTRILWQRVKVKMLPTPAKFHYVFDLRDISRIWQGMLRAEAEVIGSPKQLLALWWHETTRVIADRFIDFDEKKWFANTLKQTGEEVAGSELASELHSTEPFFVDFLRDPPEATGDEPDDFIFDTPRIYEPVNGLEALASRLKHFQTLYNETIRGTKLDLVFFTDAMIHLVKISRILRLPRGHALLVGVGGSGKQSLTRLASFIMDYKAFQITLTRTYHVSNLMDDLKILYRTAGHEDKGITFIFTENEVKEEAFLEPLNNILASGEVAGLFARDEMDEMLADLVQPMKRECPRTPPTNENLLDYYMGRVTRNLHVCLCFSPIGQKFRTRSLRFTGLISGCTMDWFQPWPREALVAVSEHFLEGFAIAGSSDEPVIKQALVEIMGTFHERVSTACNDYFQRMRRQTYVTPKSYLSFISSYKQTYSTKQSEIAALAGRMSTGLERLNEATLAVNELSAGLVVMEKELALANQRSEEVLSRVKQQASAAEKVKEQVQAVKDRAESLVEAIGKDKKVAEQRLEAARPALEEAEAALKTIKPAHIATVRKLGRPPHLIMRIMDCVLILFRKPLDQVTPDPEKPCPKPSWTEALKLMGNTSFLSNLLNFPKDTITDETVELMEPYFQMEDFNLDQAKRVCGDVAGLCSWTTAMAAFFAVNKEVLPLKNNLVIQETRLAQAMSELNSAQAQLDEKQAELDRVQAEYDKAMDEKRRLVDDADACRRKMANATALIEGLSGEKARWTEAEAQFHTQIEHLVGDVLLATAFLSYAGPFNQEFRNLLNQGWHNELSRTSIPRSPGLNIVNMLVDNAILGVWSLQGLPGDDLSIQNGLIVTKATRFPLLIDPQGQGKAWITKKESGSDLMVSALNHKYFRSHLEDALSQGRPLLIADVGEELDPALDNVLERNFIRVGSLYKVQVGDKEVDVAADTFRLYLTTKLANPVYSPEVYARTSIIDFTVTMRGLEDQLLGIVIMTEKKELEAERTSLLEEVTTNKQKVKDLEDNLLLRLTTTEGSLVEDESLIKALRVTKATAEEVRTKLSIAAETEIKINTAREEYRPVATCGSVLYFLIVEMSMVNVMYQTSLRQFLARFDLSMLKSPRSPATQKRIKNITDYLMLDVFRYIARGLYEKDKFTFTLLLALKLALQQKKITSEEFQIFIKGGAALDLNAVEPKPRQWIQDMTWLNLVELSRLPNFTNILKDIPRKEKVIQRSHFKNYEKSNHLGTSSKPLGILDHYQVLCSFSHPREVQRDKLNFYEHLLCTISIFSSKSWKRWFDSDAPEEAPLPGGYEAAIEGQTFQRLLLIRCWCLDRCLPMARRFVRELLGDQFVDPIITDLEVMVQEDSDVRTPLVCFLSMGSDPTENIERLAKRLGLTCGAISMGQGQEVHARRLITNSMTEGKWVLLQNCHLGLNFMDELFDLITSSQNVHDRFRCWITTEPHPKFPIALLQISTKFTFDPPMGVRAGLLRTYTMIGQEGEDQLEASSAPQWKPLLYAVAFLHTIVQERRKFGPIGWNIPYEFNQADFTSTVQFIQNHLDDMDPHKGISWPTVRYMIGEVQYGGRVTDDYDKRLLNAYAQVWFTDQLFEDTFEFYTGYGIPKSRTVDEYQARISELPTTDSPECFGLHSNADITYQTNNASAVLLMISNIQPKDSSVGGTETRESLVKKMAEEMLSKVPPDYNPFEVSAASSLQSCVGLPIGAEEGMVTVRLFSRANRSMVKELLQQLDHLKPLHIFLRHEIDRIQRVISVVRVTLSDLKVAIDGTIIMSESLRDALDNMYDAHIPALWRKVSWDSATLGFWFTDLLDRNAQLRNWLFHGRPKSYWLTGFFNPQGFLTAMRQEIARANKFALDVAALTNEVTRMSQEEVSRAPSEGVYIFGLYLDGAGWDRKAARLMEPPSKLLYTSLPVVHLSAYCTAGQTSQSAATTAFTYSCPVYKKPARTDLNFIFPLQLRTNRDPSYWILRGVALLCDIK</sequence>
<reference evidence="17 18" key="1">
    <citation type="submission" date="2018-10" db="EMBL/GenBank/DDBJ databases">
        <authorList>
            <consortium name="Pathogen Informatics"/>
        </authorList>
    </citation>
    <scope>NUCLEOTIDE SEQUENCE [LARGE SCALE GENOMIC DNA]</scope>
</reference>
<dbReference type="FunFam" id="3.40.50.300:FF:000543">
    <property type="entry name" value="Dynein axonemal heavy chain 5"/>
    <property type="match status" value="1"/>
</dbReference>
<dbReference type="InterPro" id="IPR042228">
    <property type="entry name" value="Dynein_linker_3"/>
</dbReference>
<feature type="domain" description="AAA+ ATPase" evidence="16">
    <location>
        <begin position="1875"/>
        <end position="2011"/>
    </location>
</feature>
<dbReference type="Gene3D" id="1.20.140.100">
    <property type="entry name" value="Dynein heavy chain, N-terminal domain 2"/>
    <property type="match status" value="1"/>
</dbReference>
<feature type="coiled-coil region" evidence="14">
    <location>
        <begin position="3333"/>
        <end position="3388"/>
    </location>
</feature>
<keyword evidence="10" id="KW-0969">Cilium</keyword>
<dbReference type="InterPro" id="IPR035699">
    <property type="entry name" value="AAA_6"/>
</dbReference>
<dbReference type="GO" id="GO:0051959">
    <property type="term" value="F:dynein light intermediate chain binding"/>
    <property type="evidence" value="ECO:0007669"/>
    <property type="project" value="InterPro"/>
</dbReference>
<dbReference type="FunFam" id="1.20.920.20:FF:000004">
    <property type="entry name" value="Dynein axonemal heavy chain 5"/>
    <property type="match status" value="1"/>
</dbReference>
<dbReference type="InterPro" id="IPR042219">
    <property type="entry name" value="AAA_lid_11_sf"/>
</dbReference>
<dbReference type="Pfam" id="PF17852">
    <property type="entry name" value="Dynein_AAA_lid"/>
    <property type="match status" value="1"/>
</dbReference>
<evidence type="ECO:0000313" key="18">
    <source>
        <dbReference type="Proteomes" id="UP000267029"/>
    </source>
</evidence>
<dbReference type="InterPro" id="IPR043160">
    <property type="entry name" value="Dynein_C_barrel"/>
</dbReference>
<dbReference type="FunFam" id="1.10.8.720:FF:000004">
    <property type="entry name" value="Dynein heavy chain 5, axonemal"/>
    <property type="match status" value="1"/>
</dbReference>
<evidence type="ECO:0000256" key="7">
    <source>
        <dbReference type="ARBA" id="ARBA00022840"/>
    </source>
</evidence>
<dbReference type="GO" id="GO:0005874">
    <property type="term" value="C:microtubule"/>
    <property type="evidence" value="ECO:0007669"/>
    <property type="project" value="UniProtKB-KW"/>
</dbReference>
<dbReference type="Gene3D" id="3.40.50.300">
    <property type="entry name" value="P-loop containing nucleotide triphosphate hydrolases"/>
    <property type="match status" value="5"/>
</dbReference>
<evidence type="ECO:0000256" key="14">
    <source>
        <dbReference type="SAM" id="Coils"/>
    </source>
</evidence>
<evidence type="ECO:0000256" key="10">
    <source>
        <dbReference type="ARBA" id="ARBA00023069"/>
    </source>
</evidence>
<dbReference type="SUPFAM" id="SSF52540">
    <property type="entry name" value="P-loop containing nucleoside triphosphate hydrolases"/>
    <property type="match status" value="4"/>
</dbReference>
<dbReference type="Pfam" id="PF12777">
    <property type="entry name" value="MT"/>
    <property type="match status" value="1"/>
</dbReference>
<dbReference type="GO" id="GO:0007018">
    <property type="term" value="P:microtubule-based movement"/>
    <property type="evidence" value="ECO:0007669"/>
    <property type="project" value="InterPro"/>
</dbReference>
<dbReference type="FunFam" id="3.10.490.20:FF:000010">
    <property type="entry name" value="Dynein heavy chain, putative"/>
    <property type="match status" value="1"/>
</dbReference>
<proteinExistence type="inferred from homology"/>
<dbReference type="Gene3D" id="1.20.920.20">
    <property type="match status" value="1"/>
</dbReference>
<dbReference type="Proteomes" id="UP000267029">
    <property type="component" value="Unassembled WGS sequence"/>
</dbReference>
<dbReference type="InterPro" id="IPR004273">
    <property type="entry name" value="Dynein_heavy_D6_P-loop"/>
</dbReference>
<dbReference type="Pfam" id="PF08385">
    <property type="entry name" value="DHC_N1"/>
    <property type="match status" value="1"/>
</dbReference>
<dbReference type="Gene3D" id="1.10.472.130">
    <property type="match status" value="1"/>
</dbReference>
<keyword evidence="3" id="KW-0963">Cytoplasm</keyword>
<comment type="similarity">
    <text evidence="2">Belongs to the dynein heavy chain family.</text>
</comment>
<dbReference type="Pfam" id="PF12774">
    <property type="entry name" value="AAA_6"/>
    <property type="match status" value="1"/>
</dbReference>
<dbReference type="FunFam" id="1.10.8.710:FF:000003">
    <property type="entry name" value="Dynein axonemal heavy chain 5"/>
    <property type="match status" value="1"/>
</dbReference>
<dbReference type="Pfam" id="PF12780">
    <property type="entry name" value="AAA_8"/>
    <property type="match status" value="1"/>
</dbReference>
<dbReference type="Gene3D" id="3.20.180.20">
    <property type="entry name" value="Dynein heavy chain, N-terminal domain 2"/>
    <property type="match status" value="1"/>
</dbReference>
<dbReference type="Pfam" id="PF08393">
    <property type="entry name" value="DHC_N2"/>
    <property type="match status" value="1"/>
</dbReference>
<dbReference type="FunFam" id="1.20.58.1120:FF:000004">
    <property type="entry name" value="Dynein axonemal heavy chain 5"/>
    <property type="match status" value="1"/>
</dbReference>
<feature type="compositionally biased region" description="Polar residues" evidence="15">
    <location>
        <begin position="11"/>
        <end position="27"/>
    </location>
</feature>
<evidence type="ECO:0000256" key="6">
    <source>
        <dbReference type="ARBA" id="ARBA00022741"/>
    </source>
</evidence>
<dbReference type="InterPro" id="IPR041228">
    <property type="entry name" value="Dynein_C"/>
</dbReference>
<evidence type="ECO:0000256" key="15">
    <source>
        <dbReference type="SAM" id="MobiDB-lite"/>
    </source>
</evidence>
<dbReference type="GO" id="GO:0045505">
    <property type="term" value="F:dynein intermediate chain binding"/>
    <property type="evidence" value="ECO:0007669"/>
    <property type="project" value="InterPro"/>
</dbReference>
<feature type="coiled-coil region" evidence="14">
    <location>
        <begin position="467"/>
        <end position="494"/>
    </location>
</feature>
<evidence type="ECO:0000256" key="13">
    <source>
        <dbReference type="ARBA" id="ARBA00023273"/>
    </source>
</evidence>
<dbReference type="Pfam" id="PF17857">
    <property type="entry name" value="AAA_lid_1"/>
    <property type="match status" value="1"/>
</dbReference>
<dbReference type="FunFam" id="3.40.50.300:FF:000320">
    <property type="entry name" value="Dynein, axonemal, heavy chain 5"/>
    <property type="match status" value="1"/>
</dbReference>
<dbReference type="PANTHER" id="PTHR46532:SF4">
    <property type="entry name" value="AAA+ ATPASE DOMAIN-CONTAINING PROTEIN"/>
    <property type="match status" value="1"/>
</dbReference>
<evidence type="ECO:0000256" key="9">
    <source>
        <dbReference type="ARBA" id="ARBA00023054"/>
    </source>
</evidence>
<dbReference type="InterPro" id="IPR027417">
    <property type="entry name" value="P-loop_NTPase"/>
</dbReference>
<dbReference type="Pfam" id="PF03028">
    <property type="entry name" value="Dynein_heavy"/>
    <property type="match status" value="1"/>
</dbReference>
<dbReference type="GO" id="GO:0005858">
    <property type="term" value="C:axonemal dynein complex"/>
    <property type="evidence" value="ECO:0007669"/>
    <property type="project" value="TreeGrafter"/>
</dbReference>
<dbReference type="FunFam" id="1.20.140.100:FF:000003">
    <property type="entry name" value="Dynein, axonemal, heavy chain 5"/>
    <property type="match status" value="1"/>
</dbReference>
<dbReference type="Gene3D" id="1.10.287.2620">
    <property type="match status" value="1"/>
</dbReference>
<organism evidence="17 18">
    <name type="scientific">Mesocestoides corti</name>
    <name type="common">Flatworm</name>
    <dbReference type="NCBI Taxonomy" id="53468"/>
    <lineage>
        <taxon>Eukaryota</taxon>
        <taxon>Metazoa</taxon>
        <taxon>Spiralia</taxon>
        <taxon>Lophotrochozoa</taxon>
        <taxon>Platyhelminthes</taxon>
        <taxon>Cestoda</taxon>
        <taxon>Eucestoda</taxon>
        <taxon>Cyclophyllidea</taxon>
        <taxon>Mesocestoididae</taxon>
        <taxon>Mesocestoides</taxon>
    </lineage>
</organism>
<keyword evidence="12" id="KW-0206">Cytoskeleton</keyword>
<keyword evidence="7" id="KW-0067">ATP-binding</keyword>
<dbReference type="SMART" id="SM00382">
    <property type="entry name" value="AAA"/>
    <property type="match status" value="2"/>
</dbReference>
<feature type="coiled-coil region" evidence="14">
    <location>
        <begin position="3138"/>
        <end position="3175"/>
    </location>
</feature>
<keyword evidence="18" id="KW-1185">Reference proteome</keyword>